<feature type="active site" description="Acyl-ester intermediate" evidence="7">
    <location>
        <position position="120"/>
    </location>
</feature>
<dbReference type="PANTHER" id="PTHR21581:SF6">
    <property type="entry name" value="TRAFFICKING PROTEIN PARTICLE COMPLEX SUBUNIT 12"/>
    <property type="match status" value="1"/>
</dbReference>
<keyword evidence="5" id="KW-0573">Peptidoglycan synthesis</keyword>
<reference evidence="12" key="1">
    <citation type="submission" date="2018-12" db="EMBL/GenBank/DDBJ databases">
        <title>Complete genome sequencing of Jeotgalibaca sp. H21T32.</title>
        <authorList>
            <person name="Bae J.-W."/>
            <person name="Lee S.-Y."/>
        </authorList>
    </citation>
    <scope>NUCLEOTIDE SEQUENCE [LARGE SCALE GENOMIC DNA]</scope>
    <source>
        <strain evidence="12">H21T32</strain>
    </source>
</reference>
<dbReference type="GO" id="GO:0009252">
    <property type="term" value="P:peptidoglycan biosynthetic process"/>
    <property type="evidence" value="ECO:0007669"/>
    <property type="project" value="UniProtKB-KW"/>
</dbReference>
<feature type="active site" evidence="7">
    <location>
        <position position="180"/>
    </location>
</feature>
<name>A0A3S9H9H1_9LACT</name>
<dbReference type="PRINTS" id="PR00725">
    <property type="entry name" value="DADACBPTASE1"/>
</dbReference>
<dbReference type="Proteomes" id="UP000273326">
    <property type="component" value="Chromosome"/>
</dbReference>
<evidence type="ECO:0000313" key="12">
    <source>
        <dbReference type="Proteomes" id="UP000273326"/>
    </source>
</evidence>
<dbReference type="PANTHER" id="PTHR21581">
    <property type="entry name" value="D-ALANYL-D-ALANINE CARBOXYPEPTIDASE"/>
    <property type="match status" value="1"/>
</dbReference>
<dbReference type="SUPFAM" id="SSF56601">
    <property type="entry name" value="beta-lactamase/transpeptidase-like"/>
    <property type="match status" value="1"/>
</dbReference>
<keyword evidence="6" id="KW-0961">Cell wall biogenesis/degradation</keyword>
<dbReference type="OrthoDB" id="9791132at2"/>
<keyword evidence="2" id="KW-0732">Signal</keyword>
<keyword evidence="11" id="KW-0121">Carboxypeptidase</keyword>
<keyword evidence="11" id="KW-0645">Protease</keyword>
<dbReference type="GO" id="GO:0071555">
    <property type="term" value="P:cell wall organization"/>
    <property type="evidence" value="ECO:0007669"/>
    <property type="project" value="UniProtKB-KW"/>
</dbReference>
<evidence type="ECO:0000256" key="9">
    <source>
        <dbReference type="RuleBase" id="RU004016"/>
    </source>
</evidence>
<evidence type="ECO:0000256" key="2">
    <source>
        <dbReference type="ARBA" id="ARBA00022729"/>
    </source>
</evidence>
<evidence type="ECO:0000256" key="6">
    <source>
        <dbReference type="ARBA" id="ARBA00023316"/>
    </source>
</evidence>
<evidence type="ECO:0000256" key="3">
    <source>
        <dbReference type="ARBA" id="ARBA00022801"/>
    </source>
</evidence>
<evidence type="ECO:0000256" key="7">
    <source>
        <dbReference type="PIRSR" id="PIRSR618044-1"/>
    </source>
</evidence>
<dbReference type="GO" id="GO:0009002">
    <property type="term" value="F:serine-type D-Ala-D-Ala carboxypeptidase activity"/>
    <property type="evidence" value="ECO:0007669"/>
    <property type="project" value="InterPro"/>
</dbReference>
<dbReference type="GO" id="GO:0008360">
    <property type="term" value="P:regulation of cell shape"/>
    <property type="evidence" value="ECO:0007669"/>
    <property type="project" value="UniProtKB-KW"/>
</dbReference>
<dbReference type="InterPro" id="IPR012338">
    <property type="entry name" value="Beta-lactam/transpept-like"/>
</dbReference>
<dbReference type="InterPro" id="IPR018044">
    <property type="entry name" value="Peptidase_S11"/>
</dbReference>
<dbReference type="AlphaFoldDB" id="A0A3S9H9H1"/>
<evidence type="ECO:0000256" key="1">
    <source>
        <dbReference type="ARBA" id="ARBA00007164"/>
    </source>
</evidence>
<protein>
    <submittedName>
        <fullName evidence="11">D-alanyl-D-alanine carboxypeptidase</fullName>
    </submittedName>
</protein>
<keyword evidence="4" id="KW-0133">Cell shape</keyword>
<evidence type="ECO:0000256" key="5">
    <source>
        <dbReference type="ARBA" id="ARBA00022984"/>
    </source>
</evidence>
<dbReference type="Gene3D" id="3.40.710.10">
    <property type="entry name" value="DD-peptidase/beta-lactamase superfamily"/>
    <property type="match status" value="1"/>
</dbReference>
<dbReference type="EMBL" id="CP034465">
    <property type="protein sequence ID" value="AZP04020.1"/>
    <property type="molecule type" value="Genomic_DNA"/>
</dbReference>
<evidence type="ECO:0000256" key="4">
    <source>
        <dbReference type="ARBA" id="ARBA00022960"/>
    </source>
</evidence>
<dbReference type="InterPro" id="IPR001967">
    <property type="entry name" value="Peptidase_S11_N"/>
</dbReference>
<gene>
    <name evidence="11" type="ORF">EJN90_04665</name>
</gene>
<feature type="domain" description="Peptidase S11 D-alanyl-D-alanine carboxypeptidase A N-terminal" evidence="10">
    <location>
        <begin position="92"/>
        <end position="322"/>
    </location>
</feature>
<comment type="similarity">
    <text evidence="1 9">Belongs to the peptidase S11 family.</text>
</comment>
<keyword evidence="12" id="KW-1185">Reference proteome</keyword>
<feature type="active site" description="Proton acceptor" evidence="7">
    <location>
        <position position="123"/>
    </location>
</feature>
<dbReference type="Pfam" id="PF00768">
    <property type="entry name" value="Peptidase_S11"/>
    <property type="match status" value="1"/>
</dbReference>
<feature type="binding site" evidence="8">
    <location>
        <position position="293"/>
    </location>
    <ligand>
        <name>substrate</name>
    </ligand>
</feature>
<dbReference type="KEGG" id="jeh:EJN90_04665"/>
<sequence length="363" mass="40180">MGLYRTVKRRKTRSRRRRKNKFWKKTFVTGALLGGGIYFVQKTLEETSSSGQQTVIMDITDAAGKFTSQVNKGFEEIQIKDDTPLIDLSRTNSANILLTNLKSGDVLAEKNSNVQLYPASLTKIMTALVAIEMVDDLDKEVVMIPDYFEGLFEQEASVAGFLEDELLSFRDLLYGAILPSGADACLAIAYSLAGSEAEYVSLMNQKAVELGLSKTHFSNVTGLHDPQNYSSAEDLTSLLKYALDNPDFYQVFTTVEYSTEPTNFHADGVQMFNSIFRHGEEYPKFSDFVIGAKTGFTEEAGLCLATLAEINGESYILITAGAGAQENGPDYVEILDPLHVADATMIYSQVEKIHERSKINVNE</sequence>
<evidence type="ECO:0000313" key="11">
    <source>
        <dbReference type="EMBL" id="AZP04020.1"/>
    </source>
</evidence>
<organism evidence="11 12">
    <name type="scientific">Jeotgalibaca ciconiae</name>
    <dbReference type="NCBI Taxonomy" id="2496265"/>
    <lineage>
        <taxon>Bacteria</taxon>
        <taxon>Bacillati</taxon>
        <taxon>Bacillota</taxon>
        <taxon>Bacilli</taxon>
        <taxon>Lactobacillales</taxon>
        <taxon>Carnobacteriaceae</taxon>
        <taxon>Jeotgalibaca</taxon>
    </lineage>
</organism>
<dbReference type="GO" id="GO:0006508">
    <property type="term" value="P:proteolysis"/>
    <property type="evidence" value="ECO:0007669"/>
    <property type="project" value="InterPro"/>
</dbReference>
<evidence type="ECO:0000259" key="10">
    <source>
        <dbReference type="Pfam" id="PF00768"/>
    </source>
</evidence>
<proteinExistence type="inferred from homology"/>
<accession>A0A3S9H9H1</accession>
<evidence type="ECO:0000256" key="8">
    <source>
        <dbReference type="PIRSR" id="PIRSR618044-2"/>
    </source>
</evidence>
<keyword evidence="3" id="KW-0378">Hydrolase</keyword>